<gene>
    <name evidence="3" type="ORF">BIY37_01420</name>
</gene>
<dbReference type="Gene3D" id="3.90.190.10">
    <property type="entry name" value="Protein tyrosine phosphatase superfamily"/>
    <property type="match status" value="1"/>
</dbReference>
<evidence type="ECO:0000259" key="2">
    <source>
        <dbReference type="Pfam" id="PF22741"/>
    </source>
</evidence>
<name>A0A1V6M360_9BACT</name>
<accession>A0A1V6M360</accession>
<dbReference type="EMBL" id="MJUW02000019">
    <property type="protein sequence ID" value="OQD46831.1"/>
    <property type="molecule type" value="Genomic_DNA"/>
</dbReference>
<organism evidence="3 4">
    <name type="scientific">Candidatus Brocadia sapporoensis</name>
    <dbReference type="NCBI Taxonomy" id="392547"/>
    <lineage>
        <taxon>Bacteria</taxon>
        <taxon>Pseudomonadati</taxon>
        <taxon>Planctomycetota</taxon>
        <taxon>Candidatus Brocadiia</taxon>
        <taxon>Candidatus Brocadiales</taxon>
        <taxon>Candidatus Brocadiaceae</taxon>
        <taxon>Candidatus Brocadia</taxon>
    </lineage>
</organism>
<protein>
    <submittedName>
        <fullName evidence="3">Phosphatase</fullName>
    </submittedName>
</protein>
<sequence>MKDRIKISDKVISSSQPSEEEIKKLPQQGFKSVVNLRATGEDEQPLSPKDEGDLVQKLGMKYLHIPVSMKEGIKPELVDQFRREIELLPAPVLVHCHTGKRAGAFTMMYSALKEELTGEEALQKAMSIGFSCDVPQLKAFFINYIDLHKKVD</sequence>
<evidence type="ECO:0000313" key="3">
    <source>
        <dbReference type="EMBL" id="OQD46831.1"/>
    </source>
</evidence>
<comment type="caution">
    <text evidence="3">The sequence shown here is derived from an EMBL/GenBank/DDBJ whole genome shotgun (WGS) entry which is preliminary data.</text>
</comment>
<proteinExistence type="predicted"/>
<dbReference type="SUPFAM" id="SSF52799">
    <property type="entry name" value="(Phosphotyrosine protein) phosphatases II"/>
    <property type="match status" value="1"/>
</dbReference>
<dbReference type="InterPro" id="IPR055214">
    <property type="entry name" value="PTP-NADK"/>
</dbReference>
<feature type="region of interest" description="Disordered" evidence="1">
    <location>
        <begin position="1"/>
        <end position="26"/>
    </location>
</feature>
<dbReference type="InterPro" id="IPR029021">
    <property type="entry name" value="Prot-tyrosine_phosphatase-like"/>
</dbReference>
<dbReference type="Proteomes" id="UP000242219">
    <property type="component" value="Unassembled WGS sequence"/>
</dbReference>
<dbReference type="AlphaFoldDB" id="A0A1V6M360"/>
<dbReference type="Pfam" id="PF22741">
    <property type="entry name" value="PTP-NADK"/>
    <property type="match status" value="1"/>
</dbReference>
<dbReference type="RefSeq" id="WP_070066053.1">
    <property type="nucleotide sequence ID" value="NZ_MJUW02000019.1"/>
</dbReference>
<feature type="domain" description="DSP-PTPase phosphatase fused to NAD+ Kinase" evidence="2">
    <location>
        <begin position="13"/>
        <end position="110"/>
    </location>
</feature>
<reference evidence="3 4" key="1">
    <citation type="journal article" date="2016" name="Genome Announc.">
        <title>Draft Genome Sequence of the Anaerobic Ammonium-Oxidizing Bacterium 'Candidatus Brocadia sp. 40'.</title>
        <authorList>
            <person name="Ali M."/>
            <person name="Haroon M.F."/>
            <person name="Narita Y."/>
            <person name="Zhang L."/>
            <person name="Rangel Shaw D."/>
            <person name="Okabe S."/>
            <person name="Saikaly P.E."/>
        </authorList>
    </citation>
    <scope>NUCLEOTIDE SEQUENCE [LARGE SCALE GENOMIC DNA]</scope>
    <source>
        <strain evidence="3 4">40</strain>
    </source>
</reference>
<dbReference type="CDD" id="cd14503">
    <property type="entry name" value="PTP-bact"/>
    <property type="match status" value="1"/>
</dbReference>
<evidence type="ECO:0000256" key="1">
    <source>
        <dbReference type="SAM" id="MobiDB-lite"/>
    </source>
</evidence>
<keyword evidence="4" id="KW-1185">Reference proteome</keyword>
<evidence type="ECO:0000313" key="4">
    <source>
        <dbReference type="Proteomes" id="UP000242219"/>
    </source>
</evidence>